<evidence type="ECO:0000313" key="3">
    <source>
        <dbReference type="Proteomes" id="UP000618931"/>
    </source>
</evidence>
<feature type="signal peptide" evidence="1">
    <location>
        <begin position="1"/>
        <end position="25"/>
    </location>
</feature>
<gene>
    <name evidence="2" type="ORF">I2H31_15045</name>
</gene>
<feature type="chain" id="PRO_5046073453" description="Tetratricopeptide repeat protein" evidence="1">
    <location>
        <begin position="26"/>
        <end position="328"/>
    </location>
</feature>
<dbReference type="EMBL" id="JADQDM010000007">
    <property type="protein sequence ID" value="MBF9222419.1"/>
    <property type="molecule type" value="Genomic_DNA"/>
</dbReference>
<organism evidence="2 3">
    <name type="scientific">Hymenobacter ruricola</name>
    <dbReference type="NCBI Taxonomy" id="2791023"/>
    <lineage>
        <taxon>Bacteria</taxon>
        <taxon>Pseudomonadati</taxon>
        <taxon>Bacteroidota</taxon>
        <taxon>Cytophagia</taxon>
        <taxon>Cytophagales</taxon>
        <taxon>Hymenobacteraceae</taxon>
        <taxon>Hymenobacter</taxon>
    </lineage>
</organism>
<accession>A0ABS0I7D0</accession>
<dbReference type="Proteomes" id="UP000618931">
    <property type="component" value="Unassembled WGS sequence"/>
</dbReference>
<dbReference type="RefSeq" id="WP_196293861.1">
    <property type="nucleotide sequence ID" value="NZ_JADQDM010000007.1"/>
</dbReference>
<name>A0ABS0I7D0_9BACT</name>
<reference evidence="2 3" key="1">
    <citation type="submission" date="2020-11" db="EMBL/GenBank/DDBJ databases">
        <authorList>
            <person name="Kim M.K."/>
        </authorList>
    </citation>
    <scope>NUCLEOTIDE SEQUENCE [LARGE SCALE GENOMIC DNA]</scope>
    <source>
        <strain evidence="2 3">BT662</strain>
    </source>
</reference>
<sequence length="328" mass="33425">MPSIFFRLGLCALLTGGLATPRADAQLAYSGPTGSVLMQKARQQQAAGDRAGAVATFQRAYLAYTSVDDSDGMTAALAGKKAAESGAGAASAARSVAAARPAVAGKAAPAPAGAAPLAGRMEGNKPVGLFFVTKSVLGNFFTLSYYFAPNGMAYENPPGLSAAELAATRASNKGRYSVSGSTLIIAWTGSPKPESAEMHPLKGGFSWSLGSIFSAVGPFRGPAQLVGSFEGGSSTYTPMGGAVVSKSLTFRPDGTYSSGGVATVTSVTERSVAETGGSSQAGGRWKLDGWFLTLTDAQGRSVRDIAYPVGTAAKVDLFNFNGTAYSRH</sequence>
<keyword evidence="1" id="KW-0732">Signal</keyword>
<evidence type="ECO:0008006" key="4">
    <source>
        <dbReference type="Google" id="ProtNLM"/>
    </source>
</evidence>
<proteinExistence type="predicted"/>
<protein>
    <recommendedName>
        <fullName evidence="4">Tetratricopeptide repeat protein</fullName>
    </recommendedName>
</protein>
<comment type="caution">
    <text evidence="2">The sequence shown here is derived from an EMBL/GenBank/DDBJ whole genome shotgun (WGS) entry which is preliminary data.</text>
</comment>
<keyword evidence="3" id="KW-1185">Reference proteome</keyword>
<evidence type="ECO:0000256" key="1">
    <source>
        <dbReference type="SAM" id="SignalP"/>
    </source>
</evidence>
<evidence type="ECO:0000313" key="2">
    <source>
        <dbReference type="EMBL" id="MBF9222419.1"/>
    </source>
</evidence>